<accession>A0A1V6R4B7</accession>
<name>A0A1V6R4B7_9EURO</name>
<gene>
    <name evidence="10" type="ORF">PENSOL_c016G01632</name>
</gene>
<dbReference type="PANTHER" id="PTHR11552:SF210">
    <property type="entry name" value="GLUCOSE-METHANOL-CHOLINE OXIDOREDUCTASE N-TERMINAL DOMAIN-CONTAINING PROTEIN-RELATED"/>
    <property type="match status" value="1"/>
</dbReference>
<comment type="subcellular location">
    <subcellularLocation>
        <location evidence="2">Cytoplasm</location>
    </subcellularLocation>
    <subcellularLocation>
        <location evidence="1">Secreted</location>
        <location evidence="1">Cell wall</location>
    </subcellularLocation>
</comment>
<keyword evidence="4" id="KW-0963">Cytoplasm</keyword>
<evidence type="ECO:0000256" key="3">
    <source>
        <dbReference type="ARBA" id="ARBA00010790"/>
    </source>
</evidence>
<evidence type="ECO:0000256" key="7">
    <source>
        <dbReference type="RuleBase" id="RU003968"/>
    </source>
</evidence>
<dbReference type="GO" id="GO:0005737">
    <property type="term" value="C:cytoplasm"/>
    <property type="evidence" value="ECO:0007669"/>
    <property type="project" value="UniProtKB-SubCell"/>
</dbReference>
<dbReference type="PROSITE" id="PS00624">
    <property type="entry name" value="GMC_OXRED_2"/>
    <property type="match status" value="1"/>
</dbReference>
<proteinExistence type="inferred from homology"/>
<dbReference type="Pfam" id="PF00732">
    <property type="entry name" value="GMC_oxred_N"/>
    <property type="match status" value="1"/>
</dbReference>
<dbReference type="EMBL" id="MDYO01000016">
    <property type="protein sequence ID" value="OQD96294.1"/>
    <property type="molecule type" value="Genomic_DNA"/>
</dbReference>
<evidence type="ECO:0000256" key="5">
    <source>
        <dbReference type="ARBA" id="ARBA00022512"/>
    </source>
</evidence>
<keyword evidence="5" id="KW-0134">Cell wall</keyword>
<protein>
    <recommendedName>
        <fullName evidence="8 9">Glucose-methanol-choline oxidoreductase N-terminal domain-containing protein</fullName>
    </recommendedName>
</protein>
<comment type="similarity">
    <text evidence="3 7">Belongs to the GMC oxidoreductase family.</text>
</comment>
<evidence type="ECO:0000256" key="1">
    <source>
        <dbReference type="ARBA" id="ARBA00004191"/>
    </source>
</evidence>
<evidence type="ECO:0000256" key="6">
    <source>
        <dbReference type="PIRSR" id="PIRSR000137-2"/>
    </source>
</evidence>
<dbReference type="PROSITE" id="PS00623">
    <property type="entry name" value="GMC_OXRED_1"/>
    <property type="match status" value="1"/>
</dbReference>
<evidence type="ECO:0000256" key="2">
    <source>
        <dbReference type="ARBA" id="ARBA00004496"/>
    </source>
</evidence>
<dbReference type="Gene3D" id="3.30.560.10">
    <property type="entry name" value="Glucose Oxidase, domain 3"/>
    <property type="match status" value="1"/>
</dbReference>
<dbReference type="GO" id="GO:0016614">
    <property type="term" value="F:oxidoreductase activity, acting on CH-OH group of donors"/>
    <property type="evidence" value="ECO:0007669"/>
    <property type="project" value="InterPro"/>
</dbReference>
<feature type="binding site" evidence="6">
    <location>
        <position position="253"/>
    </location>
    <ligand>
        <name>FAD</name>
        <dbReference type="ChEBI" id="CHEBI:57692"/>
    </ligand>
</feature>
<dbReference type="InterPro" id="IPR007867">
    <property type="entry name" value="GMC_OxRtase_C"/>
</dbReference>
<evidence type="ECO:0000313" key="11">
    <source>
        <dbReference type="Proteomes" id="UP000191612"/>
    </source>
</evidence>
<dbReference type="Pfam" id="PF05199">
    <property type="entry name" value="GMC_oxred_C"/>
    <property type="match status" value="1"/>
</dbReference>
<evidence type="ECO:0000259" key="8">
    <source>
        <dbReference type="PROSITE" id="PS00623"/>
    </source>
</evidence>
<dbReference type="GO" id="GO:0050660">
    <property type="term" value="F:flavin adenine dinucleotide binding"/>
    <property type="evidence" value="ECO:0007669"/>
    <property type="project" value="InterPro"/>
</dbReference>
<dbReference type="PIRSF" id="PIRSF000137">
    <property type="entry name" value="Alcohol_oxidase"/>
    <property type="match status" value="1"/>
</dbReference>
<comment type="caution">
    <text evidence="10">The sequence shown here is derived from an EMBL/GenBank/DDBJ whole genome shotgun (WGS) entry which is preliminary data.</text>
</comment>
<reference evidence="11" key="1">
    <citation type="journal article" date="2017" name="Nat. Microbiol.">
        <title>Global analysis of biosynthetic gene clusters reveals vast potential of secondary metabolite production in Penicillium species.</title>
        <authorList>
            <person name="Nielsen J.C."/>
            <person name="Grijseels S."/>
            <person name="Prigent S."/>
            <person name="Ji B."/>
            <person name="Dainat J."/>
            <person name="Nielsen K.F."/>
            <person name="Frisvad J.C."/>
            <person name="Workman M."/>
            <person name="Nielsen J."/>
        </authorList>
    </citation>
    <scope>NUCLEOTIDE SEQUENCE [LARGE SCALE GENOMIC DNA]</scope>
    <source>
        <strain evidence="11">IBT 29525</strain>
    </source>
</reference>
<dbReference type="STRING" id="60172.A0A1V6R4B7"/>
<keyword evidence="5" id="KW-0964">Secreted</keyword>
<dbReference type="AlphaFoldDB" id="A0A1V6R4B7"/>
<dbReference type="Gene3D" id="3.50.50.60">
    <property type="entry name" value="FAD/NAD(P)-binding domain"/>
    <property type="match status" value="1"/>
</dbReference>
<feature type="binding site" evidence="6">
    <location>
        <position position="373"/>
    </location>
    <ligand>
        <name>substrate</name>
    </ligand>
</feature>
<comment type="cofactor">
    <cofactor evidence="6">
        <name>FAD</name>
        <dbReference type="ChEBI" id="CHEBI:57692"/>
    </cofactor>
</comment>
<evidence type="ECO:0000256" key="4">
    <source>
        <dbReference type="ARBA" id="ARBA00022490"/>
    </source>
</evidence>
<organism evidence="10 11">
    <name type="scientific">Penicillium solitum</name>
    <dbReference type="NCBI Taxonomy" id="60172"/>
    <lineage>
        <taxon>Eukaryota</taxon>
        <taxon>Fungi</taxon>
        <taxon>Dikarya</taxon>
        <taxon>Ascomycota</taxon>
        <taxon>Pezizomycotina</taxon>
        <taxon>Eurotiomycetes</taxon>
        <taxon>Eurotiomycetidae</taxon>
        <taxon>Eurotiales</taxon>
        <taxon>Aspergillaceae</taxon>
        <taxon>Penicillium</taxon>
    </lineage>
</organism>
<keyword evidence="11" id="KW-1185">Reference proteome</keyword>
<keyword evidence="7" id="KW-0285">Flavoprotein</keyword>
<sequence>MAENPTCTVEEFTRTTFDYVICGGGTAGLVLAARLSENPAVTVGVIEAGKYRIGDPLVDTPAAFAQMFENPDYDWCVYTTPQEGNHGLSHHVPRGKLLGGSSGINYMMYVRGSTQDYDNWAELVEDDGWSGEHMQGYMRKHETLEPIDPAITDRSTMPFVGEFHGTSGPIRTSFNDSIMPVENDIIRACEDVTGIPKKPTDPWSGDHIGFYHTLGAVARSGPNKGKRSYSARAYYEENRATRPNLKVLCEALVNRVVLDGNKATGVSLTHNGVEYQVSARREVIVSGGTIQSPQILELSGIGDPEVLKAAGVECKIANKGVGANVLDHALTFSVMEVQPGIITLDTLYQVPEAMEAATKQYAETSGGPLSAVCSMQGFFPAKKILSEAELAEIIQSIRDIKPNSAFHAKQLAQTIANLESDHSANMQFVTLGGSINPDAIGHQGKIIQPRLPDEPAGLTLAVCIEYPVSRGTIHIGSADPTKPPIINPNYGGHPADISLLAAFLRWSDKVTESEYVKSSFLRRAYPDPSLNLQDMDTAREAVHDLIAGEYHISGSVAMGDALDSRLRVKGVEGLRVVDASVFPNNVSGNIVSSVYAVAEKASDMIREDWDSRAGL</sequence>
<feature type="domain" description="Glucose-methanol-choline oxidoreductase N-terminal" evidence="8">
    <location>
        <begin position="95"/>
        <end position="118"/>
    </location>
</feature>
<dbReference type="InterPro" id="IPR012132">
    <property type="entry name" value="GMC_OxRdtase"/>
</dbReference>
<keyword evidence="6 7" id="KW-0274">FAD</keyword>
<evidence type="ECO:0000259" key="9">
    <source>
        <dbReference type="PROSITE" id="PS00624"/>
    </source>
</evidence>
<dbReference type="InterPro" id="IPR036188">
    <property type="entry name" value="FAD/NAD-bd_sf"/>
</dbReference>
<dbReference type="SUPFAM" id="SSF54373">
    <property type="entry name" value="FAD-linked reductases, C-terminal domain"/>
    <property type="match status" value="1"/>
</dbReference>
<dbReference type="InterPro" id="IPR000172">
    <property type="entry name" value="GMC_OxRdtase_N"/>
</dbReference>
<feature type="domain" description="Glucose-methanol-choline oxidoreductase N-terminal" evidence="9">
    <location>
        <begin position="288"/>
        <end position="302"/>
    </location>
</feature>
<evidence type="ECO:0000313" key="10">
    <source>
        <dbReference type="EMBL" id="OQD96294.1"/>
    </source>
</evidence>
<dbReference type="Proteomes" id="UP000191612">
    <property type="component" value="Unassembled WGS sequence"/>
</dbReference>
<dbReference type="PANTHER" id="PTHR11552">
    <property type="entry name" value="GLUCOSE-METHANOL-CHOLINE GMC OXIDOREDUCTASE"/>
    <property type="match status" value="1"/>
</dbReference>
<dbReference type="SUPFAM" id="SSF51905">
    <property type="entry name" value="FAD/NAD(P)-binding domain"/>
    <property type="match status" value="1"/>
</dbReference>